<proteinExistence type="predicted"/>
<evidence type="ECO:0000313" key="3">
    <source>
        <dbReference type="Proteomes" id="UP001589833"/>
    </source>
</evidence>
<keyword evidence="1" id="KW-0472">Membrane</keyword>
<feature type="transmembrane region" description="Helical" evidence="1">
    <location>
        <begin position="100"/>
        <end position="118"/>
    </location>
</feature>
<feature type="transmembrane region" description="Helical" evidence="1">
    <location>
        <begin position="6"/>
        <end position="26"/>
    </location>
</feature>
<dbReference type="RefSeq" id="WP_273848506.1">
    <property type="nucleotide sequence ID" value="NZ_JAQQWT010000121.1"/>
</dbReference>
<sequence length="119" mass="13473">MKANILYGLVISIGIYILIALITFLIKQELNLELIKMVAFGVAIVLFISAFPLYKTLYHGSRVANPTYTVYIPPDEHHQQKLQNEYESSLKKPKSTLGGIFVWAAILIIIFTMLLTVLF</sequence>
<comment type="caution">
    <text evidence="2">The sequence shown here is derived from an EMBL/GenBank/DDBJ whole genome shotgun (WGS) entry which is preliminary data.</text>
</comment>
<dbReference type="EMBL" id="JBHLTR010000073">
    <property type="protein sequence ID" value="MFC0561512.1"/>
    <property type="molecule type" value="Genomic_DNA"/>
</dbReference>
<keyword evidence="3" id="KW-1185">Reference proteome</keyword>
<accession>A0ABV6NL52</accession>
<feature type="transmembrane region" description="Helical" evidence="1">
    <location>
        <begin position="38"/>
        <end position="54"/>
    </location>
</feature>
<reference evidence="2 3" key="1">
    <citation type="submission" date="2024-09" db="EMBL/GenBank/DDBJ databases">
        <authorList>
            <person name="Sun Q."/>
            <person name="Mori K."/>
        </authorList>
    </citation>
    <scope>NUCLEOTIDE SEQUENCE [LARGE SCALE GENOMIC DNA]</scope>
    <source>
        <strain evidence="2 3">NCAIM B.02301</strain>
    </source>
</reference>
<keyword evidence="1" id="KW-0812">Transmembrane</keyword>
<name>A0ABV6NL52_9BACI</name>
<gene>
    <name evidence="2" type="ORF">ACFFH4_21630</name>
</gene>
<dbReference type="Proteomes" id="UP001589833">
    <property type="component" value="Unassembled WGS sequence"/>
</dbReference>
<evidence type="ECO:0008006" key="4">
    <source>
        <dbReference type="Google" id="ProtNLM"/>
    </source>
</evidence>
<keyword evidence="1" id="KW-1133">Transmembrane helix</keyword>
<evidence type="ECO:0000256" key="1">
    <source>
        <dbReference type="SAM" id="Phobius"/>
    </source>
</evidence>
<protein>
    <recommendedName>
        <fullName evidence="4">DUF3899 domain-containing protein</fullName>
    </recommendedName>
</protein>
<evidence type="ECO:0000313" key="2">
    <source>
        <dbReference type="EMBL" id="MFC0561512.1"/>
    </source>
</evidence>
<organism evidence="2 3">
    <name type="scientific">Halalkalibacter alkalisediminis</name>
    <dbReference type="NCBI Taxonomy" id="935616"/>
    <lineage>
        <taxon>Bacteria</taxon>
        <taxon>Bacillati</taxon>
        <taxon>Bacillota</taxon>
        <taxon>Bacilli</taxon>
        <taxon>Bacillales</taxon>
        <taxon>Bacillaceae</taxon>
        <taxon>Halalkalibacter</taxon>
    </lineage>
</organism>